<name>A0A376TWN9_ECOLX</name>
<dbReference type="AlphaFoldDB" id="A0A376TWN9"/>
<keyword evidence="1" id="KW-0472">Membrane</keyword>
<reference evidence="2 3" key="1">
    <citation type="submission" date="2018-06" db="EMBL/GenBank/DDBJ databases">
        <authorList>
            <consortium name="Pathogen Informatics"/>
            <person name="Doyle S."/>
        </authorList>
    </citation>
    <scope>NUCLEOTIDE SEQUENCE [LARGE SCALE GENOMIC DNA]</scope>
    <source>
        <strain evidence="2 3">NCTC8622</strain>
    </source>
</reference>
<proteinExistence type="predicted"/>
<evidence type="ECO:0000256" key="1">
    <source>
        <dbReference type="SAM" id="Phobius"/>
    </source>
</evidence>
<keyword evidence="1" id="KW-0812">Transmembrane</keyword>
<evidence type="ECO:0000313" key="2">
    <source>
        <dbReference type="EMBL" id="STI81647.1"/>
    </source>
</evidence>
<dbReference type="EMBL" id="UGCP01000002">
    <property type="protein sequence ID" value="STI81647.1"/>
    <property type="molecule type" value="Genomic_DNA"/>
</dbReference>
<dbReference type="Proteomes" id="UP000254079">
    <property type="component" value="Unassembled WGS sequence"/>
</dbReference>
<accession>A0A376TWN9</accession>
<sequence>MDLYIQIIVVACLTGMTSLLAHRSAAVFHDGIRPILPQLIEGYMNRREAGSIAFGLSIGFVASVGISFTLKPDCSTHGYSFFLRYPRRTGDKQPDGVWSWRYLGRIDPYLPVASKPAADRAAGGCIR</sequence>
<organism evidence="2 3">
    <name type="scientific">Escherichia coli</name>
    <dbReference type="NCBI Taxonomy" id="562"/>
    <lineage>
        <taxon>Bacteria</taxon>
        <taxon>Pseudomonadati</taxon>
        <taxon>Pseudomonadota</taxon>
        <taxon>Gammaproteobacteria</taxon>
        <taxon>Enterobacterales</taxon>
        <taxon>Enterobacteriaceae</taxon>
        <taxon>Escherichia</taxon>
    </lineage>
</organism>
<gene>
    <name evidence="2" type="primary">yhfT_3</name>
    <name evidence="2" type="ORF">NCTC8622_00590</name>
</gene>
<feature type="transmembrane region" description="Helical" evidence="1">
    <location>
        <begin position="49"/>
        <end position="70"/>
    </location>
</feature>
<dbReference type="Pfam" id="PF10797">
    <property type="entry name" value="YhfT"/>
    <property type="match status" value="1"/>
</dbReference>
<protein>
    <submittedName>
        <fullName evidence="2">Inner membrane protein</fullName>
    </submittedName>
</protein>
<dbReference type="InterPro" id="IPR019733">
    <property type="entry name" value="Uncharacterised_YhfT"/>
</dbReference>
<evidence type="ECO:0000313" key="3">
    <source>
        <dbReference type="Proteomes" id="UP000254079"/>
    </source>
</evidence>
<keyword evidence="1" id="KW-1133">Transmembrane helix</keyword>